<dbReference type="InterPro" id="IPR036938">
    <property type="entry name" value="PAP2/HPO_sf"/>
</dbReference>
<evidence type="ECO:0000313" key="3">
    <source>
        <dbReference type="Proteomes" id="UP000475545"/>
    </source>
</evidence>
<sequence>MLPASTARLTLVTGSTAAQRSSLSRAAVVTAAFLLAAAVFAVAVWTRPGQRVDQWLLDVSRALPPVHDLPFLLSIDVVSSPLLWVGVATAVVVLVQCRRFSSPTDARRGLATTVTLLAFAPAVVLIVQFLRDHVLTRPQLHSWIAETANSAPSGHAAAVTAVVVVLVLASPPVVRPLVGTVVGTWAAVLEFVIVAAGWHRPADVVISTLLVAAAGMLLPDPWRGSVRVPPRWLRSAPLLVAVAAPTIVAVFYATITQVAAAAAIALVMALAVIALGVGRVGRPQSGRVAAPEVRPTVGAVPPTIH</sequence>
<keyword evidence="1" id="KW-0472">Membrane</keyword>
<reference evidence="2 3" key="1">
    <citation type="submission" date="2019-11" db="EMBL/GenBank/DDBJ databases">
        <title>Gordonia sp. nov., a novel actinobacterium isolated from mangrove soil in Hainan.</title>
        <authorList>
            <person name="Huang X."/>
            <person name="Xie Y."/>
            <person name="Chu X."/>
            <person name="Xiao K."/>
        </authorList>
    </citation>
    <scope>NUCLEOTIDE SEQUENCE [LARGE SCALE GENOMIC DNA]</scope>
    <source>
        <strain evidence="2 3">HNM0687</strain>
    </source>
</reference>
<protein>
    <submittedName>
        <fullName evidence="2">Phosphatase PAP2 family protein</fullName>
    </submittedName>
</protein>
<proteinExistence type="predicted"/>
<feature type="transmembrane region" description="Helical" evidence="1">
    <location>
        <begin position="204"/>
        <end position="220"/>
    </location>
</feature>
<feature type="transmembrane region" description="Helical" evidence="1">
    <location>
        <begin position="177"/>
        <end position="198"/>
    </location>
</feature>
<comment type="caution">
    <text evidence="2">The sequence shown here is derived from an EMBL/GenBank/DDBJ whole genome shotgun (WGS) entry which is preliminary data.</text>
</comment>
<feature type="transmembrane region" description="Helical" evidence="1">
    <location>
        <begin position="258"/>
        <end position="277"/>
    </location>
</feature>
<organism evidence="2 3">
    <name type="scientific">Gordonia mangrovi</name>
    <dbReference type="NCBI Taxonomy" id="2665643"/>
    <lineage>
        <taxon>Bacteria</taxon>
        <taxon>Bacillati</taxon>
        <taxon>Actinomycetota</taxon>
        <taxon>Actinomycetes</taxon>
        <taxon>Mycobacteriales</taxon>
        <taxon>Gordoniaceae</taxon>
        <taxon>Gordonia</taxon>
    </lineage>
</organism>
<dbReference type="Gene3D" id="1.20.144.10">
    <property type="entry name" value="Phosphatidic acid phosphatase type 2/haloperoxidase"/>
    <property type="match status" value="1"/>
</dbReference>
<feature type="transmembrane region" description="Helical" evidence="1">
    <location>
        <begin position="109"/>
        <end position="130"/>
    </location>
</feature>
<keyword evidence="3" id="KW-1185">Reference proteome</keyword>
<feature type="transmembrane region" description="Helical" evidence="1">
    <location>
        <begin position="232"/>
        <end position="252"/>
    </location>
</feature>
<dbReference type="EMBL" id="WMBR01000010">
    <property type="protein sequence ID" value="MXP24272.1"/>
    <property type="molecule type" value="Genomic_DNA"/>
</dbReference>
<dbReference type="AlphaFoldDB" id="A0A6L7GXE7"/>
<evidence type="ECO:0000313" key="2">
    <source>
        <dbReference type="EMBL" id="MXP24272.1"/>
    </source>
</evidence>
<evidence type="ECO:0000256" key="1">
    <source>
        <dbReference type="SAM" id="Phobius"/>
    </source>
</evidence>
<dbReference type="SUPFAM" id="SSF48317">
    <property type="entry name" value="Acid phosphatase/Vanadium-dependent haloperoxidase"/>
    <property type="match status" value="1"/>
</dbReference>
<gene>
    <name evidence="2" type="ORF">GIY30_23395</name>
</gene>
<feature type="transmembrane region" description="Helical" evidence="1">
    <location>
        <begin position="26"/>
        <end position="46"/>
    </location>
</feature>
<keyword evidence="1" id="KW-1133">Transmembrane helix</keyword>
<accession>A0A6L7GXE7</accession>
<keyword evidence="1" id="KW-0812">Transmembrane</keyword>
<name>A0A6L7GXE7_9ACTN</name>
<feature type="transmembrane region" description="Helical" evidence="1">
    <location>
        <begin position="150"/>
        <end position="170"/>
    </location>
</feature>
<dbReference type="Proteomes" id="UP000475545">
    <property type="component" value="Unassembled WGS sequence"/>
</dbReference>
<feature type="transmembrane region" description="Helical" evidence="1">
    <location>
        <begin position="71"/>
        <end position="97"/>
    </location>
</feature>